<proteinExistence type="predicted"/>
<keyword evidence="3" id="KW-1185">Reference proteome</keyword>
<dbReference type="OrthoDB" id="428260at2759"/>
<dbReference type="PANTHER" id="PTHR43283:SF3">
    <property type="entry name" value="BETA-LACTAMASE FAMILY PROTEIN (AFU_ORTHOLOGUE AFUA_5G07500)"/>
    <property type="match status" value="1"/>
</dbReference>
<accession>A0A0D1XNB2</accession>
<dbReference type="Proteomes" id="UP000054302">
    <property type="component" value="Unassembled WGS sequence"/>
</dbReference>
<dbReference type="GeneID" id="27324837"/>
<organism evidence="2 3">
    <name type="scientific">Exophiala mesophila</name>
    <name type="common">Black yeast-like fungus</name>
    <dbReference type="NCBI Taxonomy" id="212818"/>
    <lineage>
        <taxon>Eukaryota</taxon>
        <taxon>Fungi</taxon>
        <taxon>Dikarya</taxon>
        <taxon>Ascomycota</taxon>
        <taxon>Pezizomycotina</taxon>
        <taxon>Eurotiomycetes</taxon>
        <taxon>Chaetothyriomycetidae</taxon>
        <taxon>Chaetothyriales</taxon>
        <taxon>Herpotrichiellaceae</taxon>
        <taxon>Exophiala</taxon>
    </lineage>
</organism>
<dbReference type="SUPFAM" id="SSF56601">
    <property type="entry name" value="beta-lactamase/transpeptidase-like"/>
    <property type="match status" value="1"/>
</dbReference>
<dbReference type="VEuPathDB" id="FungiDB:PV10_06992"/>
<dbReference type="EMBL" id="KN847524">
    <property type="protein sequence ID" value="KIV89606.1"/>
    <property type="molecule type" value="Genomic_DNA"/>
</dbReference>
<gene>
    <name evidence="2" type="ORF">PV10_06992</name>
</gene>
<evidence type="ECO:0000259" key="1">
    <source>
        <dbReference type="Pfam" id="PF00144"/>
    </source>
</evidence>
<dbReference type="HOGENOM" id="CLU_020027_11_1_1"/>
<dbReference type="AlphaFoldDB" id="A0A0D1XNB2"/>
<dbReference type="OMA" id="FPSASMK"/>
<reference evidence="2 3" key="1">
    <citation type="submission" date="2015-01" db="EMBL/GenBank/DDBJ databases">
        <title>The Genome Sequence of Exophiala mesophila CBS40295.</title>
        <authorList>
            <consortium name="The Broad Institute Genomics Platform"/>
            <person name="Cuomo C."/>
            <person name="de Hoog S."/>
            <person name="Gorbushina A."/>
            <person name="Stielow B."/>
            <person name="Teixiera M."/>
            <person name="Abouelleil A."/>
            <person name="Chapman S.B."/>
            <person name="Priest M."/>
            <person name="Young S.K."/>
            <person name="Wortman J."/>
            <person name="Nusbaum C."/>
            <person name="Birren B."/>
        </authorList>
    </citation>
    <scope>NUCLEOTIDE SEQUENCE [LARGE SCALE GENOMIC DNA]</scope>
    <source>
        <strain evidence="2 3">CBS 40295</strain>
    </source>
</reference>
<dbReference type="InterPro" id="IPR050789">
    <property type="entry name" value="Diverse_Enzym_Activities"/>
</dbReference>
<dbReference type="PANTHER" id="PTHR43283">
    <property type="entry name" value="BETA-LACTAMASE-RELATED"/>
    <property type="match status" value="1"/>
</dbReference>
<evidence type="ECO:0000313" key="3">
    <source>
        <dbReference type="Proteomes" id="UP000054302"/>
    </source>
</evidence>
<protein>
    <recommendedName>
        <fullName evidence="1">Beta-lactamase-related domain-containing protein</fullName>
    </recommendedName>
</protein>
<dbReference type="InterPro" id="IPR012338">
    <property type="entry name" value="Beta-lactam/transpept-like"/>
</dbReference>
<feature type="domain" description="Beta-lactamase-related" evidence="1">
    <location>
        <begin position="6"/>
        <end position="293"/>
    </location>
</feature>
<dbReference type="Gene3D" id="3.40.710.10">
    <property type="entry name" value="DD-peptidase/beta-lactamase superfamily"/>
    <property type="match status" value="1"/>
</dbReference>
<sequence>MAADARRLLEAAVAKREVPAIGAFVVDDHGEFLLRETCGTNNIDDPDASAFKPDTVLQMFSCTKLVTSIAALQLMELGALSLSDPVEKYVSQFSQLQVLDSFTIDGSGVSQLVLRQPKSRPTILQLLNHTAGFSYDFFNELTLQYRKHSGRSPAGYYSTGQWSEFDTPLVADPGTNYIYGTNTDWLGVVIQAASGMPLPEYIDKNILKPLGMSDSGAYPVPGRDRLFVHYKADDKLTGREDFARNATDPEVWGGGAYLYSTMNDFAQLLSTLLNHGISPVTQKTILKPSTIREYLFTDHLPSHVDRTLLGEIRPSMPSLSNGGSLMSTLPVETRGWSCGLLLNLEDLPKGRRRMSGSWAGLGNLYFWLDPHSRVAGMICTSMLPFMDPVVLDLRDQIESIAYSKISTSAC</sequence>
<dbReference type="InterPro" id="IPR001466">
    <property type="entry name" value="Beta-lactam-related"/>
</dbReference>
<dbReference type="Pfam" id="PF00144">
    <property type="entry name" value="Beta-lactamase"/>
    <property type="match status" value="1"/>
</dbReference>
<dbReference type="RefSeq" id="XP_016221180.1">
    <property type="nucleotide sequence ID" value="XM_016371848.1"/>
</dbReference>
<evidence type="ECO:0000313" key="2">
    <source>
        <dbReference type="EMBL" id="KIV89606.1"/>
    </source>
</evidence>
<name>A0A0D1XNB2_EXOME</name>
<dbReference type="STRING" id="212818.A0A0D1XNB2"/>